<name>A0ACB6ZP04_THEGA</name>
<evidence type="ECO:0000313" key="1">
    <source>
        <dbReference type="EMBL" id="KAF9651304.1"/>
    </source>
</evidence>
<dbReference type="Proteomes" id="UP000886501">
    <property type="component" value="Unassembled WGS sequence"/>
</dbReference>
<gene>
    <name evidence="1" type="ORF">BDM02DRAFT_3110739</name>
</gene>
<organism evidence="1 2">
    <name type="scientific">Thelephora ganbajun</name>
    <name type="common">Ganba fungus</name>
    <dbReference type="NCBI Taxonomy" id="370292"/>
    <lineage>
        <taxon>Eukaryota</taxon>
        <taxon>Fungi</taxon>
        <taxon>Dikarya</taxon>
        <taxon>Basidiomycota</taxon>
        <taxon>Agaricomycotina</taxon>
        <taxon>Agaricomycetes</taxon>
        <taxon>Thelephorales</taxon>
        <taxon>Thelephoraceae</taxon>
        <taxon>Thelephora</taxon>
    </lineage>
</organism>
<dbReference type="EMBL" id="MU117976">
    <property type="protein sequence ID" value="KAF9651304.1"/>
    <property type="molecule type" value="Genomic_DNA"/>
</dbReference>
<proteinExistence type="predicted"/>
<reference evidence="1" key="1">
    <citation type="submission" date="2019-10" db="EMBL/GenBank/DDBJ databases">
        <authorList>
            <consortium name="DOE Joint Genome Institute"/>
            <person name="Kuo A."/>
            <person name="Miyauchi S."/>
            <person name="Kiss E."/>
            <person name="Drula E."/>
            <person name="Kohler A."/>
            <person name="Sanchez-Garcia M."/>
            <person name="Andreopoulos B."/>
            <person name="Barry K.W."/>
            <person name="Bonito G."/>
            <person name="Buee M."/>
            <person name="Carver A."/>
            <person name="Chen C."/>
            <person name="Cichocki N."/>
            <person name="Clum A."/>
            <person name="Culley D."/>
            <person name="Crous P.W."/>
            <person name="Fauchery L."/>
            <person name="Girlanda M."/>
            <person name="Hayes R."/>
            <person name="Keri Z."/>
            <person name="Labutti K."/>
            <person name="Lipzen A."/>
            <person name="Lombard V."/>
            <person name="Magnuson J."/>
            <person name="Maillard F."/>
            <person name="Morin E."/>
            <person name="Murat C."/>
            <person name="Nolan M."/>
            <person name="Ohm R."/>
            <person name="Pangilinan J."/>
            <person name="Pereira M."/>
            <person name="Perotto S."/>
            <person name="Peter M."/>
            <person name="Riley R."/>
            <person name="Sitrit Y."/>
            <person name="Stielow B."/>
            <person name="Szollosi G."/>
            <person name="Zifcakova L."/>
            <person name="Stursova M."/>
            <person name="Spatafora J.W."/>
            <person name="Tedersoo L."/>
            <person name="Vaario L.-M."/>
            <person name="Yamada A."/>
            <person name="Yan M."/>
            <person name="Wang P."/>
            <person name="Xu J."/>
            <person name="Bruns T."/>
            <person name="Baldrian P."/>
            <person name="Vilgalys R."/>
            <person name="Henrissat B."/>
            <person name="Grigoriev I.V."/>
            <person name="Hibbett D."/>
            <person name="Nagy L.G."/>
            <person name="Martin F.M."/>
        </authorList>
    </citation>
    <scope>NUCLEOTIDE SEQUENCE</scope>
    <source>
        <strain evidence="1">P2</strain>
    </source>
</reference>
<accession>A0ACB6ZP04</accession>
<sequence>MLSRSVGSGAFEPRVIRPPGISRGSCVDITLSPSATRDRRASTSNISTTFPSSQRSGSLTFPQLSPHQFVSPLPSVPFQRPAYLEHSSLKHLLQTEFPPLLPPGRYRHDVGVLDDDQNSHNVAHYYPRRRRTPLIESDDDDPFTPPGEFPTLGSTHYPSSNALSPVLRLPTRWSDQDRHLSLSVSPDGRELTFVGVSCIGDKDAAAARANHSIPPACGIYYYEVEIVNKGQKGQISIGFSGPDVRLSRLPGWEKNSWGYHGDDGFSFSAEKMGSPYGPIYSTGDVIGCGIDFSQHRAFYTKNGDLLGIVFENIGKDCELYPSVGLRHQNESIRINLGHDQFLYDIEDHVNQQRSHVWSMIQGNTIDSSIVTRIANGHALAPHLDASPSHALDVIGPEHSKHQGQSGKRVKGVIDGLVFDYLIHHGYAGAARAFYTQMRRSTSDQNLDSDTDAYSLDARSKIVKSLVAGDVDGALNDTTTTFPTVLEREQGLMLFKLRCRKFVELILVAADALKRIQGERTDGLPKRTPSAAPAEAAQISLANALAYGQQLELDYKDDTRPEIAPYLKRTFSVVAYEDPVNVAGEVGKIAGQESRNILAMEMNEAILEVLGKPTQPALEHIYRQTSACLAQLGLMGVGSAVFADPTKEFFEL</sequence>
<protein>
    <submittedName>
        <fullName evidence="1">SPRY-domain-containing protein</fullName>
    </submittedName>
</protein>
<keyword evidence="2" id="KW-1185">Reference proteome</keyword>
<evidence type="ECO:0000313" key="2">
    <source>
        <dbReference type="Proteomes" id="UP000886501"/>
    </source>
</evidence>
<comment type="caution">
    <text evidence="1">The sequence shown here is derived from an EMBL/GenBank/DDBJ whole genome shotgun (WGS) entry which is preliminary data.</text>
</comment>
<reference evidence="1" key="2">
    <citation type="journal article" date="2020" name="Nat. Commun.">
        <title>Large-scale genome sequencing of mycorrhizal fungi provides insights into the early evolution of symbiotic traits.</title>
        <authorList>
            <person name="Miyauchi S."/>
            <person name="Kiss E."/>
            <person name="Kuo A."/>
            <person name="Drula E."/>
            <person name="Kohler A."/>
            <person name="Sanchez-Garcia M."/>
            <person name="Morin E."/>
            <person name="Andreopoulos B."/>
            <person name="Barry K.W."/>
            <person name="Bonito G."/>
            <person name="Buee M."/>
            <person name="Carver A."/>
            <person name="Chen C."/>
            <person name="Cichocki N."/>
            <person name="Clum A."/>
            <person name="Culley D."/>
            <person name="Crous P.W."/>
            <person name="Fauchery L."/>
            <person name="Girlanda M."/>
            <person name="Hayes R.D."/>
            <person name="Keri Z."/>
            <person name="LaButti K."/>
            <person name="Lipzen A."/>
            <person name="Lombard V."/>
            <person name="Magnuson J."/>
            <person name="Maillard F."/>
            <person name="Murat C."/>
            <person name="Nolan M."/>
            <person name="Ohm R.A."/>
            <person name="Pangilinan J."/>
            <person name="Pereira M.F."/>
            <person name="Perotto S."/>
            <person name="Peter M."/>
            <person name="Pfister S."/>
            <person name="Riley R."/>
            <person name="Sitrit Y."/>
            <person name="Stielow J.B."/>
            <person name="Szollosi G."/>
            <person name="Zifcakova L."/>
            <person name="Stursova M."/>
            <person name="Spatafora J.W."/>
            <person name="Tedersoo L."/>
            <person name="Vaario L.M."/>
            <person name="Yamada A."/>
            <person name="Yan M."/>
            <person name="Wang P."/>
            <person name="Xu J."/>
            <person name="Bruns T."/>
            <person name="Baldrian P."/>
            <person name="Vilgalys R."/>
            <person name="Dunand C."/>
            <person name="Henrissat B."/>
            <person name="Grigoriev I.V."/>
            <person name="Hibbett D."/>
            <person name="Nagy L.G."/>
            <person name="Martin F.M."/>
        </authorList>
    </citation>
    <scope>NUCLEOTIDE SEQUENCE</scope>
    <source>
        <strain evidence="1">P2</strain>
    </source>
</reference>